<dbReference type="InterPro" id="IPR039261">
    <property type="entry name" value="FNR_nucleotide-bd"/>
</dbReference>
<name>A0A2P5T1P9_9GAMM</name>
<evidence type="ECO:0000256" key="4">
    <source>
        <dbReference type="ARBA" id="ARBA00022643"/>
    </source>
</evidence>
<feature type="binding site" evidence="12">
    <location>
        <position position="601"/>
    </location>
    <ligand>
        <name>FAD</name>
        <dbReference type="ChEBI" id="CHEBI:57692"/>
    </ligand>
</feature>
<keyword evidence="4 11" id="KW-0288">FMN</keyword>
<feature type="domain" description="FAD-binding FR-type" evidence="14">
    <location>
        <begin position="237"/>
        <end position="450"/>
    </location>
</feature>
<dbReference type="InterPro" id="IPR029039">
    <property type="entry name" value="Flavoprotein-like_sf"/>
</dbReference>
<evidence type="ECO:0000313" key="16">
    <source>
        <dbReference type="Proteomes" id="UP000295937"/>
    </source>
</evidence>
<feature type="binding site" evidence="12">
    <location>
        <begin position="422"/>
        <end position="425"/>
    </location>
    <ligand>
        <name>FAD</name>
        <dbReference type="ChEBI" id="CHEBI:57692"/>
    </ligand>
</feature>
<evidence type="ECO:0000256" key="6">
    <source>
        <dbReference type="ARBA" id="ARBA00022857"/>
    </source>
</evidence>
<evidence type="ECO:0000256" key="7">
    <source>
        <dbReference type="ARBA" id="ARBA00022982"/>
    </source>
</evidence>
<dbReference type="Gene3D" id="1.20.990.10">
    <property type="entry name" value="NADPH-cytochrome p450 Reductase, Chain A, domain 3"/>
    <property type="match status" value="1"/>
</dbReference>
<evidence type="ECO:0000313" key="15">
    <source>
        <dbReference type="EMBL" id="PPI88483.1"/>
    </source>
</evidence>
<accession>A0A2P5T1P9</accession>
<organism evidence="15 16">
    <name type="scientific">Candidatus Pantoea edessiphila</name>
    <dbReference type="NCBI Taxonomy" id="2044610"/>
    <lineage>
        <taxon>Bacteria</taxon>
        <taxon>Pseudomonadati</taxon>
        <taxon>Pseudomonadota</taxon>
        <taxon>Gammaproteobacteria</taxon>
        <taxon>Enterobacterales</taxon>
        <taxon>Erwiniaceae</taxon>
        <taxon>Pantoea</taxon>
    </lineage>
</organism>
<keyword evidence="9 11" id="KW-0198">Cysteine biosynthesis</keyword>
<dbReference type="Gene3D" id="3.40.50.360">
    <property type="match status" value="1"/>
</dbReference>
<dbReference type="PANTHER" id="PTHR19384:SF128">
    <property type="entry name" value="NADPH OXIDOREDUCTASE A"/>
    <property type="match status" value="1"/>
</dbReference>
<feature type="binding site" evidence="12">
    <location>
        <position position="325"/>
    </location>
    <ligand>
        <name>FAD</name>
        <dbReference type="ChEBI" id="CHEBI:57692"/>
    </ligand>
</feature>
<comment type="subunit">
    <text evidence="11">Alpha(8)-beta(8). The alpha component is a flavoprotein, the beta component is a hemoprotein.</text>
</comment>
<dbReference type="NCBIfam" id="NF008197">
    <property type="entry name" value="PRK10953.1"/>
    <property type="match status" value="1"/>
</dbReference>
<comment type="cofactor">
    <cofactor evidence="11 12">
        <name>FAD</name>
        <dbReference type="ChEBI" id="CHEBI:57692"/>
    </cofactor>
    <text evidence="11 12">Binds 1 FAD per subunit.</text>
</comment>
<dbReference type="PIRSF" id="PIRSF000207">
    <property type="entry name" value="SiR-FP_CysJ"/>
    <property type="match status" value="1"/>
</dbReference>
<gene>
    <name evidence="15" type="primary">cysJ</name>
    <name evidence="15" type="ORF">CRV09_02825</name>
</gene>
<sequence>MNNHNSFSDLAFPITLEQFNTLQLVIKDFSENQLLWLSGYLWGLVNNQKITNKVNISKNKKEPVITLISSSQTGNARRASEWLRDELNSIQLNVNLIHASDYTYKKINKEKILLIITSTQGEGEPPEESAALYNFLMSKKAPKMKETVFAVFGLGDTSYEFFSKAGKDIDNRLAELGAKRLIDRVDADVEYKNKLKVWCSLLTKHLKTHIKNNLFEQVETNIIKESNKNFNINYNRKNPFNASCLVNQKITGRKSDKDIRHIEIDISNSQIIYNPGDAIGIWYKNDDSLINEILKLVKLKGDEKVKIHDKFIPITCALKNQFDLTRNNNKTIEKYALLSKNKNLLSMINDRCKMQKYANLYPIVDMIRLSPTRLTAEKLISILRPLTPRLYSISSAQSENENEVHITVGIISFNIENYCRGGGASTWLSNLREEENISIFIENNNNFRLPVDKKLPIIMIGTGTGIAPFRSFMQQRDYDSSSGKNWLFFGNRHFTEDFLYQIEWQDYVKRGLLNKINLAWSRDQSEKVYIQDKIRANGVDIWCWIEEGAHIYICGDANKMAKDVEAALLEVISKQGQMNKEKAEDFLNELRIEYRYQRDIY</sequence>
<evidence type="ECO:0000256" key="8">
    <source>
        <dbReference type="ARBA" id="ARBA00023002"/>
    </source>
</evidence>
<keyword evidence="3 11" id="KW-0285">Flavoprotein</keyword>
<keyword evidence="7 11" id="KW-0249">Electron transport</keyword>
<keyword evidence="5 11" id="KW-0274">FAD</keyword>
<dbReference type="InterPro" id="IPR003097">
    <property type="entry name" value="CysJ-like_FAD-binding"/>
</dbReference>
<comment type="caution">
    <text evidence="15">The sequence shown here is derived from an EMBL/GenBank/DDBJ whole genome shotgun (WGS) entry which is preliminary data.</text>
</comment>
<dbReference type="SUPFAM" id="SSF52218">
    <property type="entry name" value="Flavoproteins"/>
    <property type="match status" value="1"/>
</dbReference>
<dbReference type="NCBIfam" id="TIGR01931">
    <property type="entry name" value="cysJ"/>
    <property type="match status" value="1"/>
</dbReference>
<keyword evidence="8 11" id="KW-0560">Oxidoreductase</keyword>
<dbReference type="InterPro" id="IPR023173">
    <property type="entry name" value="NADPH_Cyt_P450_Rdtase_alpha"/>
</dbReference>
<feature type="binding site" evidence="12">
    <location>
        <begin position="527"/>
        <end position="531"/>
    </location>
    <ligand>
        <name>NADP(+)</name>
        <dbReference type="ChEBI" id="CHEBI:58349"/>
    </ligand>
</feature>
<dbReference type="OrthoDB" id="9816402at2"/>
<feature type="binding site" evidence="12">
    <location>
        <position position="563"/>
    </location>
    <ligand>
        <name>NADP(+)</name>
        <dbReference type="ChEBI" id="CHEBI:58349"/>
    </ligand>
</feature>
<keyword evidence="1 11" id="KW-0813">Transport</keyword>
<dbReference type="PROSITE" id="PS51384">
    <property type="entry name" value="FAD_FR"/>
    <property type="match status" value="1"/>
</dbReference>
<dbReference type="EC" id="1.8.1.2" evidence="11"/>
<evidence type="ECO:0000256" key="11">
    <source>
        <dbReference type="PIRNR" id="PIRNR000207"/>
    </source>
</evidence>
<reference evidence="15 16" key="1">
    <citation type="journal article" date="2018" name="Genome Biol. Evol.">
        <title>Cladogenesis and Genomic Streamlining in Extracellular Endosymbionts of Tropical Stink Bugs.</title>
        <authorList>
            <person name="Otero-Bravo A."/>
            <person name="Goffredi S."/>
            <person name="Sabree Z.L."/>
        </authorList>
    </citation>
    <scope>NUCLEOTIDE SEQUENCE [LARGE SCALE GENOMIC DNA]</scope>
    <source>
        <strain evidence="15 16">SoEO</strain>
    </source>
</reference>
<dbReference type="SUPFAM" id="SSF63380">
    <property type="entry name" value="Riboflavin synthase domain-like"/>
    <property type="match status" value="1"/>
</dbReference>
<dbReference type="Proteomes" id="UP000295937">
    <property type="component" value="Unassembled WGS sequence"/>
</dbReference>
<protein>
    <recommendedName>
        <fullName evidence="11">Sulfite reductase [NADPH] flavoprotein alpha-component</fullName>
        <shortName evidence="11">SiR-FP</shortName>
        <ecNumber evidence="11">1.8.1.2</ecNumber>
    </recommendedName>
</protein>
<dbReference type="Gene3D" id="3.40.50.80">
    <property type="entry name" value="Nucleotide-binding domain of ferredoxin-NADP reductase (FNR) module"/>
    <property type="match status" value="1"/>
</dbReference>
<evidence type="ECO:0000256" key="2">
    <source>
        <dbReference type="ARBA" id="ARBA00022605"/>
    </source>
</evidence>
<dbReference type="GO" id="GO:0010181">
    <property type="term" value="F:FMN binding"/>
    <property type="evidence" value="ECO:0007669"/>
    <property type="project" value="InterPro"/>
</dbReference>
<dbReference type="Pfam" id="PF00258">
    <property type="entry name" value="Flavodoxin_1"/>
    <property type="match status" value="1"/>
</dbReference>
<evidence type="ECO:0000256" key="12">
    <source>
        <dbReference type="PIRSR" id="PIRSR000207-1"/>
    </source>
</evidence>
<dbReference type="PRINTS" id="PR00369">
    <property type="entry name" value="FLAVODOXIN"/>
</dbReference>
<feature type="binding site" evidence="12">
    <location>
        <begin position="407"/>
        <end position="409"/>
    </location>
    <ligand>
        <name>FAD</name>
        <dbReference type="ChEBI" id="CHEBI:57692"/>
    </ligand>
</feature>
<dbReference type="InterPro" id="IPR001709">
    <property type="entry name" value="Flavoprot_Pyr_Nucl_cyt_Rdtase"/>
</dbReference>
<evidence type="ECO:0000259" key="13">
    <source>
        <dbReference type="PROSITE" id="PS50902"/>
    </source>
</evidence>
<keyword evidence="6 11" id="KW-0521">NADP</keyword>
<dbReference type="GO" id="GO:0019344">
    <property type="term" value="P:cysteine biosynthetic process"/>
    <property type="evidence" value="ECO:0007669"/>
    <property type="project" value="UniProtKB-KW"/>
</dbReference>
<comment type="pathway">
    <text evidence="11">Sulfur metabolism; hydrogen sulfide biosynthesis; hydrogen sulfide from sulfite (NADPH route): step 1/1.</text>
</comment>
<evidence type="ECO:0000256" key="10">
    <source>
        <dbReference type="ARBA" id="ARBA00052219"/>
    </source>
</evidence>
<feature type="binding site" evidence="12">
    <location>
        <begin position="71"/>
        <end position="76"/>
    </location>
    <ligand>
        <name>FMN</name>
        <dbReference type="ChEBI" id="CHEBI:58210"/>
    </ligand>
</feature>
<evidence type="ECO:0000256" key="9">
    <source>
        <dbReference type="ARBA" id="ARBA00023192"/>
    </source>
</evidence>
<feature type="domain" description="Flavodoxin-like" evidence="13">
    <location>
        <begin position="65"/>
        <end position="203"/>
    </location>
</feature>
<dbReference type="UniPathway" id="UPA00140">
    <property type="reaction ID" value="UER00207"/>
</dbReference>
<feature type="binding site" evidence="12">
    <location>
        <begin position="521"/>
        <end position="522"/>
    </location>
    <ligand>
        <name>NADP(+)</name>
        <dbReference type="ChEBI" id="CHEBI:58349"/>
    </ligand>
</feature>
<dbReference type="PROSITE" id="PS50902">
    <property type="entry name" value="FLAVODOXIN_LIKE"/>
    <property type="match status" value="1"/>
</dbReference>
<dbReference type="InterPro" id="IPR001094">
    <property type="entry name" value="Flavdoxin-like"/>
</dbReference>
<dbReference type="InterPro" id="IPR010199">
    <property type="entry name" value="CysJ"/>
</dbReference>
<evidence type="ECO:0000256" key="1">
    <source>
        <dbReference type="ARBA" id="ARBA00022448"/>
    </source>
</evidence>
<evidence type="ECO:0000259" key="14">
    <source>
        <dbReference type="PROSITE" id="PS51384"/>
    </source>
</evidence>
<evidence type="ECO:0000256" key="5">
    <source>
        <dbReference type="ARBA" id="ARBA00022827"/>
    </source>
</evidence>
<dbReference type="SUPFAM" id="SSF52343">
    <property type="entry name" value="Ferredoxin reductase-like, C-terminal NADP-linked domain"/>
    <property type="match status" value="1"/>
</dbReference>
<feature type="binding site" evidence="12">
    <location>
        <begin position="118"/>
        <end position="121"/>
    </location>
    <ligand>
        <name>FMN</name>
        <dbReference type="ChEBI" id="CHEBI:58210"/>
    </ligand>
</feature>
<comment type="cofactor">
    <cofactor evidence="11 12">
        <name>FMN</name>
        <dbReference type="ChEBI" id="CHEBI:58210"/>
    </cofactor>
    <text evidence="11 12">Binds 1 FMN per subunit.</text>
</comment>
<dbReference type="Pfam" id="PF00667">
    <property type="entry name" value="FAD_binding_1"/>
    <property type="match status" value="1"/>
</dbReference>
<dbReference type="PRINTS" id="PR00371">
    <property type="entry name" value="FPNCR"/>
</dbReference>
<keyword evidence="2 11" id="KW-0028">Amino-acid biosynthesis</keyword>
<feature type="binding site" evidence="12">
    <location>
        <begin position="389"/>
        <end position="392"/>
    </location>
    <ligand>
        <name>FAD</name>
        <dbReference type="ChEBI" id="CHEBI:57692"/>
    </ligand>
</feature>
<dbReference type="Pfam" id="PF00175">
    <property type="entry name" value="NAD_binding_1"/>
    <property type="match status" value="1"/>
</dbReference>
<dbReference type="InterPro" id="IPR017927">
    <property type="entry name" value="FAD-bd_FR_type"/>
</dbReference>
<comment type="function">
    <text evidence="11">Component of the sulfite reductase complex that catalyzes the 6-electron reduction of sulfite to sulfide. This is one of several activities required for the biosynthesis of L-cysteine from sulfate. The flavoprotein component catalyzes the electron flow from NADPH -&gt; FAD -&gt; FMN to the hemoprotein component.</text>
</comment>
<dbReference type="GO" id="GO:0004783">
    <property type="term" value="F:sulfite reductase (NADPH) activity"/>
    <property type="evidence" value="ECO:0007669"/>
    <property type="project" value="UniProtKB-EC"/>
</dbReference>
<dbReference type="GO" id="GO:0050660">
    <property type="term" value="F:flavin adenine dinucleotide binding"/>
    <property type="evidence" value="ECO:0007669"/>
    <property type="project" value="InterPro"/>
</dbReference>
<dbReference type="EMBL" id="PDKR01000004">
    <property type="protein sequence ID" value="PPI88483.1"/>
    <property type="molecule type" value="Genomic_DNA"/>
</dbReference>
<dbReference type="CDD" id="cd06199">
    <property type="entry name" value="SiR"/>
    <property type="match status" value="1"/>
</dbReference>
<dbReference type="GO" id="GO:0005829">
    <property type="term" value="C:cytosol"/>
    <property type="evidence" value="ECO:0007669"/>
    <property type="project" value="TreeGrafter"/>
</dbReference>
<proteinExistence type="predicted"/>
<dbReference type="PANTHER" id="PTHR19384">
    <property type="entry name" value="NITRIC OXIDE SYNTHASE-RELATED"/>
    <property type="match status" value="1"/>
</dbReference>
<evidence type="ECO:0000256" key="3">
    <source>
        <dbReference type="ARBA" id="ARBA00022630"/>
    </source>
</evidence>
<dbReference type="GO" id="GO:0070814">
    <property type="term" value="P:hydrogen sulfide biosynthetic process"/>
    <property type="evidence" value="ECO:0007669"/>
    <property type="project" value="UniProtKB-UniPathway"/>
</dbReference>
<dbReference type="FunFam" id="3.40.50.80:FF:000001">
    <property type="entry name" value="NADPH--cytochrome P450 reductase 1"/>
    <property type="match status" value="1"/>
</dbReference>
<dbReference type="InterPro" id="IPR017938">
    <property type="entry name" value="Riboflavin_synthase-like_b-brl"/>
</dbReference>
<dbReference type="InterPro" id="IPR001433">
    <property type="entry name" value="OxRdtase_FAD/NAD-bd"/>
</dbReference>
<dbReference type="RefSeq" id="WP_136132649.1">
    <property type="nucleotide sequence ID" value="NZ_PDKR01000004.1"/>
</dbReference>
<dbReference type="InterPro" id="IPR008254">
    <property type="entry name" value="Flavodoxin/NO_synth"/>
</dbReference>
<comment type="catalytic activity">
    <reaction evidence="10 11">
        <text>hydrogen sulfide + 3 NADP(+) + 3 H2O = sulfite + 3 NADPH + 4 H(+)</text>
        <dbReference type="Rhea" id="RHEA:13801"/>
        <dbReference type="ChEBI" id="CHEBI:15377"/>
        <dbReference type="ChEBI" id="CHEBI:15378"/>
        <dbReference type="ChEBI" id="CHEBI:17359"/>
        <dbReference type="ChEBI" id="CHEBI:29919"/>
        <dbReference type="ChEBI" id="CHEBI:57783"/>
        <dbReference type="ChEBI" id="CHEBI:58349"/>
        <dbReference type="EC" id="1.8.1.2"/>
    </reaction>
</comment>
<dbReference type="Gene3D" id="2.40.30.10">
    <property type="entry name" value="Translation factors"/>
    <property type="match status" value="1"/>
</dbReference>
<dbReference type="AlphaFoldDB" id="A0A2P5T1P9"/>